<dbReference type="InterPro" id="IPR056791">
    <property type="entry name" value="Znf_Mcm10_C"/>
</dbReference>
<feature type="domain" description="Replication factor Mcm10 C-terminal" evidence="10">
    <location>
        <begin position="361"/>
        <end position="714"/>
    </location>
</feature>
<dbReference type="Pfam" id="PF24863">
    <property type="entry name" value="zf-CCCH_Mcm10"/>
    <property type="match status" value="1"/>
</dbReference>
<evidence type="ECO:0000256" key="9">
    <source>
        <dbReference type="SAM" id="MobiDB-lite"/>
    </source>
</evidence>
<dbReference type="SMART" id="SM01280">
    <property type="entry name" value="Mcm10"/>
    <property type="match status" value="1"/>
</dbReference>
<evidence type="ECO:0000259" key="10">
    <source>
        <dbReference type="SMART" id="SM01280"/>
    </source>
</evidence>
<dbReference type="InterPro" id="IPR015408">
    <property type="entry name" value="Znf_Mcm10/DnaG"/>
</dbReference>
<dbReference type="GO" id="GO:0003688">
    <property type="term" value="F:DNA replication origin binding"/>
    <property type="evidence" value="ECO:0007669"/>
    <property type="project" value="TreeGrafter"/>
</dbReference>
<proteinExistence type="inferred from homology"/>
<feature type="compositionally biased region" description="Polar residues" evidence="9">
    <location>
        <begin position="90"/>
        <end position="101"/>
    </location>
</feature>
<dbReference type="PANTHER" id="PTHR13454">
    <property type="entry name" value="PROTEIN MCM10 HOMOLOG"/>
    <property type="match status" value="1"/>
</dbReference>
<dbReference type="InterPro" id="IPR055065">
    <property type="entry name" value="OB_MCM10"/>
</dbReference>
<dbReference type="Pfam" id="PF09332">
    <property type="entry name" value="Mcm10"/>
    <property type="match status" value="1"/>
</dbReference>
<dbReference type="Pfam" id="PF09329">
    <property type="entry name" value="zf-primase"/>
    <property type="match status" value="1"/>
</dbReference>
<keyword evidence="5" id="KW-0479">Metal-binding</keyword>
<dbReference type="Pfam" id="PF22379">
    <property type="entry name" value="OB_MCM10"/>
    <property type="match status" value="1"/>
</dbReference>
<dbReference type="AlphaFoldDB" id="A0AAF5PS78"/>
<dbReference type="GO" id="GO:0008270">
    <property type="term" value="F:zinc ion binding"/>
    <property type="evidence" value="ECO:0007669"/>
    <property type="project" value="UniProtKB-KW"/>
</dbReference>
<evidence type="ECO:0000256" key="6">
    <source>
        <dbReference type="ARBA" id="ARBA00022771"/>
    </source>
</evidence>
<evidence type="ECO:0000256" key="7">
    <source>
        <dbReference type="ARBA" id="ARBA00022833"/>
    </source>
</evidence>
<evidence type="ECO:0000256" key="8">
    <source>
        <dbReference type="ARBA" id="ARBA00023242"/>
    </source>
</evidence>
<sequence>MNEALGELLNLFEDEEEQIEEQSLSNINDENDRGIEKMDGKQGEEETANLTVSNAIKADKKPIRSLIPIDFGSSKDDTNSYSQKKKTDNRNSLLHSDGMSSSEDEWNRNDNAIHLSEAGRNIKRQLKEEKGNHSNSAYRMQSMTRQKLSVQENRHALQGKAQQITKAVESSSKDALKVYDQFFGIRIRNPTLSSAAFELYCEGLKKIRLSQLKSCSQLDNKWISLAVIVEKTGCRKSANGNEYMIWNTSDLTNSLDANVKILVFGDCVKKFWKLQLGSVIALVTPSFADGDDKQITVKLTKCAQVLELGFCPDFGRCKAVKKDGGLCQNVVNLSQCERCIYHVQRAAQKFTANRGSFASILSNPNRKLPLQESNSFSSGIITMPRRAPTNTLSINESRKNFKQQQVTNCLMRSQSLKECEKMKLDALIAKEVAIFGTKSASQPHGKVSGERSDKSLKEFLQKQDESKNSMHSPVLGKGLNSGSVLLISPRKINKLSASENAKRKAIATIKKIGGLEKADPNSINGKPKKRRLLFSPEHKRELKMKPEINVNFDENSKIREFSKKTVFTDDEILALLKKRSNHESDLRREDSVREGRYFNAMEQKERFENYLTNTMEIRDCNVFTCTQCNYTSHKQSDLCKQLNHTVKQCKANKRFFRCKQCHRRTVSYERLPTVPCTQCGCNDFQRVAMKDERRVKLAQENLLLRGEERKYINC</sequence>
<keyword evidence="4" id="KW-0235">DNA replication</keyword>
<organism evidence="11 12">
    <name type="scientific">Wuchereria bancrofti</name>
    <dbReference type="NCBI Taxonomy" id="6293"/>
    <lineage>
        <taxon>Eukaryota</taxon>
        <taxon>Metazoa</taxon>
        <taxon>Ecdysozoa</taxon>
        <taxon>Nematoda</taxon>
        <taxon>Chromadorea</taxon>
        <taxon>Rhabditida</taxon>
        <taxon>Spirurina</taxon>
        <taxon>Spiruromorpha</taxon>
        <taxon>Filarioidea</taxon>
        <taxon>Onchocercidae</taxon>
        <taxon>Wuchereria</taxon>
    </lineage>
</organism>
<comment type="similarity">
    <text evidence="2">Belongs to the MCM10 family.</text>
</comment>
<dbReference type="InterPro" id="IPR040184">
    <property type="entry name" value="Mcm10"/>
</dbReference>
<feature type="region of interest" description="Disordered" evidence="9">
    <location>
        <begin position="68"/>
        <end position="107"/>
    </location>
</feature>
<evidence type="ECO:0000256" key="5">
    <source>
        <dbReference type="ARBA" id="ARBA00022723"/>
    </source>
</evidence>
<protein>
    <recommendedName>
        <fullName evidence="3">Protein MCM10 homolog</fullName>
    </recommendedName>
</protein>
<dbReference type="InterPro" id="IPR015411">
    <property type="entry name" value="Rep_factor_Mcm10_C"/>
</dbReference>
<keyword evidence="8" id="KW-0539">Nucleus</keyword>
<dbReference type="GO" id="GO:0043596">
    <property type="term" value="C:nuclear replication fork"/>
    <property type="evidence" value="ECO:0007669"/>
    <property type="project" value="TreeGrafter"/>
</dbReference>
<comment type="subcellular location">
    <subcellularLocation>
        <location evidence="1">Nucleus</location>
    </subcellularLocation>
</comment>
<evidence type="ECO:0000256" key="2">
    <source>
        <dbReference type="ARBA" id="ARBA00009679"/>
    </source>
</evidence>
<keyword evidence="7" id="KW-0862">Zinc</keyword>
<evidence type="ECO:0000313" key="11">
    <source>
        <dbReference type="Proteomes" id="UP000093561"/>
    </source>
</evidence>
<evidence type="ECO:0000256" key="3">
    <source>
        <dbReference type="ARBA" id="ARBA00017770"/>
    </source>
</evidence>
<feature type="compositionally biased region" description="Basic and acidic residues" evidence="9">
    <location>
        <begin position="30"/>
        <end position="44"/>
    </location>
</feature>
<reference evidence="11" key="1">
    <citation type="submission" date="2015-03" db="EMBL/GenBank/DDBJ databases">
        <title>Wuchereria bancrofti Genome Sequencing Papua New Guinea Strain.</title>
        <authorList>
            <person name="Small S.T."/>
            <person name="Serre D."/>
            <person name="Zimmerman P.A."/>
        </authorList>
    </citation>
    <scope>NUCLEOTIDE SEQUENCE [LARGE SCALE GENOMIC DNA]</scope>
    <source>
        <strain evidence="11">pt0022</strain>
    </source>
</reference>
<dbReference type="PANTHER" id="PTHR13454:SF11">
    <property type="entry name" value="PROTEIN MCM10 HOMOLOG"/>
    <property type="match status" value="1"/>
</dbReference>
<evidence type="ECO:0000256" key="4">
    <source>
        <dbReference type="ARBA" id="ARBA00022705"/>
    </source>
</evidence>
<evidence type="ECO:0000313" key="12">
    <source>
        <dbReference type="WBParaSite" id="mrna-Wban_04831"/>
    </source>
</evidence>
<feature type="region of interest" description="Disordered" evidence="9">
    <location>
        <begin position="22"/>
        <end position="48"/>
    </location>
</feature>
<dbReference type="InterPro" id="IPR012340">
    <property type="entry name" value="NA-bd_OB-fold"/>
</dbReference>
<accession>A0AAF5PS78</accession>
<reference evidence="12" key="3">
    <citation type="submission" date="2024-02" db="UniProtKB">
        <authorList>
            <consortium name="WormBaseParasite"/>
        </authorList>
    </citation>
    <scope>IDENTIFICATION</scope>
    <source>
        <strain evidence="12">pt0022</strain>
    </source>
</reference>
<dbReference type="GO" id="GO:0006270">
    <property type="term" value="P:DNA replication initiation"/>
    <property type="evidence" value="ECO:0007669"/>
    <property type="project" value="InterPro"/>
</dbReference>
<dbReference type="Gene3D" id="2.40.50.140">
    <property type="entry name" value="Nucleic acid-binding proteins"/>
    <property type="match status" value="1"/>
</dbReference>
<name>A0AAF5PS78_WUCBA</name>
<reference evidence="11" key="2">
    <citation type="journal article" date="2016" name="Mol. Ecol.">
        <title>Population genomics of the filarial nematode parasite Wuchereria bancrofti from mosquitoes.</title>
        <authorList>
            <person name="Small S.T."/>
            <person name="Reimer L.J."/>
            <person name="Tisch D.J."/>
            <person name="King C.L."/>
            <person name="Christensen B.M."/>
            <person name="Siba P.M."/>
            <person name="Kazura J.W."/>
            <person name="Serre D."/>
            <person name="Zimmerman P.A."/>
        </authorList>
    </citation>
    <scope>NUCLEOTIDE SEQUENCE</scope>
    <source>
        <strain evidence="11">pt0022</strain>
    </source>
</reference>
<keyword evidence="6" id="KW-0863">Zinc-finger</keyword>
<dbReference type="GO" id="GO:0003697">
    <property type="term" value="F:single-stranded DNA binding"/>
    <property type="evidence" value="ECO:0007669"/>
    <property type="project" value="InterPro"/>
</dbReference>
<dbReference type="WBParaSite" id="mrna-Wban_04831">
    <property type="protein sequence ID" value="mrna-Wban_04831"/>
    <property type="gene ID" value="Wban_04831"/>
</dbReference>
<evidence type="ECO:0000256" key="1">
    <source>
        <dbReference type="ARBA" id="ARBA00004123"/>
    </source>
</evidence>
<dbReference type="Proteomes" id="UP000093561">
    <property type="component" value="Unassembled WGS sequence"/>
</dbReference>